<dbReference type="PANTHER" id="PTHR34986">
    <property type="entry name" value="EVOLVED BETA-GALACTOSIDASE SUBUNIT BETA"/>
    <property type="match status" value="1"/>
</dbReference>
<dbReference type="PANTHER" id="PTHR34986:SF4">
    <property type="entry name" value="EVOLVED BETA-GALACTOSIDASE SUBUNIT BETA-RELATED"/>
    <property type="match status" value="1"/>
</dbReference>
<keyword evidence="2" id="KW-1185">Reference proteome</keyword>
<comment type="caution">
    <text evidence="1">The sequence shown here is derived from an EMBL/GenBank/DDBJ whole genome shotgun (WGS) entry which is preliminary data.</text>
</comment>
<dbReference type="InterPro" id="IPR037012">
    <property type="entry name" value="NanQ/TabA/YiaL_sf"/>
</dbReference>
<sequence>MRILDSLEQFKQVYHAGRKWRRCVEAIENIGNIRPGVAHSVGDSLAYRLETRAVTDACFVGHRRYFEVHYYLQGTQEIEFAPKAWLRPAESYRDETDREYLEGAGEIVRVHAGQIVICDNAEAYRFISDGDVKKVILLVTTEEGYFHNK</sequence>
<dbReference type="NCBIfam" id="NF007571">
    <property type="entry name" value="PRK10202.1"/>
    <property type="match status" value="1"/>
</dbReference>
<dbReference type="GO" id="GO:0005829">
    <property type="term" value="C:cytosol"/>
    <property type="evidence" value="ECO:0007669"/>
    <property type="project" value="TreeGrafter"/>
</dbReference>
<dbReference type="SUPFAM" id="SSF51197">
    <property type="entry name" value="Clavaminate synthase-like"/>
    <property type="match status" value="1"/>
</dbReference>
<dbReference type="GO" id="GO:0044010">
    <property type="term" value="P:single-species biofilm formation"/>
    <property type="evidence" value="ECO:0007669"/>
    <property type="project" value="TreeGrafter"/>
</dbReference>
<accession>A0A370QRP2</accession>
<dbReference type="Pfam" id="PF04074">
    <property type="entry name" value="DUF386"/>
    <property type="match status" value="1"/>
</dbReference>
<dbReference type="OrthoDB" id="8776070at2"/>
<reference evidence="1 2" key="1">
    <citation type="submission" date="2018-07" db="EMBL/GenBank/DDBJ databases">
        <title>Genomic Encyclopedia of Type Strains, Phase IV (KMG-IV): sequencing the most valuable type-strain genomes for metagenomic binning, comparative biology and taxonomic classification.</title>
        <authorList>
            <person name="Goeker M."/>
        </authorList>
    </citation>
    <scope>NUCLEOTIDE SEQUENCE [LARGE SCALE GENOMIC DNA]</scope>
    <source>
        <strain evidence="1 2">DSM 103736</strain>
    </source>
</reference>
<proteinExistence type="predicted"/>
<dbReference type="RefSeq" id="WP_115458264.1">
    <property type="nucleotide sequence ID" value="NZ_QRAP01000004.1"/>
</dbReference>
<evidence type="ECO:0000313" key="1">
    <source>
        <dbReference type="EMBL" id="RDK91930.1"/>
    </source>
</evidence>
<dbReference type="AlphaFoldDB" id="A0A370QRP2"/>
<dbReference type="InterPro" id="IPR004375">
    <property type="entry name" value="NanQ/TabA/YiaL"/>
</dbReference>
<dbReference type="EMBL" id="QRAP01000004">
    <property type="protein sequence ID" value="RDK91930.1"/>
    <property type="molecule type" value="Genomic_DNA"/>
</dbReference>
<dbReference type="Proteomes" id="UP000254848">
    <property type="component" value="Unassembled WGS sequence"/>
</dbReference>
<evidence type="ECO:0000313" key="2">
    <source>
        <dbReference type="Proteomes" id="UP000254848"/>
    </source>
</evidence>
<dbReference type="Gene3D" id="2.60.120.370">
    <property type="entry name" value="YhcH/YjgK/YiaL"/>
    <property type="match status" value="1"/>
</dbReference>
<name>A0A370QRP2_9GAMM</name>
<protein>
    <submittedName>
        <fullName evidence="1">Evolved beta-galactosidase subunit beta</fullName>
    </submittedName>
</protein>
<organism evidence="1 2">
    <name type="scientific">Enterobacillus tribolii</name>
    <dbReference type="NCBI Taxonomy" id="1487935"/>
    <lineage>
        <taxon>Bacteria</taxon>
        <taxon>Pseudomonadati</taxon>
        <taxon>Pseudomonadota</taxon>
        <taxon>Gammaproteobacteria</taxon>
        <taxon>Enterobacterales</taxon>
        <taxon>Hafniaceae</taxon>
        <taxon>Enterobacillus</taxon>
    </lineage>
</organism>
<gene>
    <name evidence="1" type="ORF">C8D90_10474</name>
</gene>